<sequence>MGCGGSRDVRPPTGQQDGRMSKASFQPLVMTVDNGRVVGKIIDDSVIKNVTSDSLEKTTTSKSSKAEKEKARRTRQKYLVTKSRNKVLSWHAIIETKRKSKRLVERIRKRNRRPRKYEDPPSGARVDTASIVVLFGDSPEKETVLQDGDTPLLGIPKKQLIPDLEVFKDLDKYALQTPESEEESIEKTVDYLLRRAGTDMEKARAIWRWVTARIEHDVPAFLSGSFPDMSANAVFARRSAVCSGYSTLYKKMCSIAGLRCEEIWGKSKGVGYRVGRKFKEEYDHTWNAVEIDGRWYLLDCTWGAGVVDIQRKKFTFKYQEDRFLTEPEMMVLDHLPLDDKWQLLEEPKTLDQFESEVHLTPAFYACGLNPSDLSIQDGVLETQNGGIVLKVDLPKTIDLSWEMTDEDDTTPIKTSVLYEIIKNTGYFRAIPAKTGSFKFWLSCKTDEGNWEMVCAYLINCSAVKEDFTGFPDNDGHLWGPGGELQRGRVVKVSHSQAILQTEDGEVTVELEPKDVMDFSCELCKDGEEDIVKGCMLHEIVDGTARFRLAPPKPGFYALKIYASPHDSKQQDFHPFIEYIIDCKESLEDDDVFPDNDGAVWGPGVTLRENRLTSVSHTEAVVDTKDGECTITIELPKCSNVSGQLFSIDDVENDVNGAVLTEIVDRKTLFRVVPPASGKYKLSLFTVTDGCDWDPICDYVINCEAIKDGVEPFPDKDGCVWGPGIALEDRTILQTTQPRALVETTDGEVTIGIKTPEDTDFAAQLFKAGDADNEIKDAILFEVVDDQACFKVVPPEQGYYALNIFTVSEYLDWRQLCDYVIYCDEPKEAEPSLPEVDEDGQPYGPGKAIQDGLLKYVSHKGAVLKTEQGEVKLSLEFSEATNFTTELFTADDKDNEITGHIFNQIIAGKAHIQIFPPDAGTFVAKLWTTSSDWESEEVCSYLVQCDKPKENFKTFPKTHGYLWGPGLHLANGKLSNASHIPAVVVAKSGEVCITIDTESAFNSCVIQDVEEECLAPQHHFLETIGKRITVCARLPVEGYYSLSIWEEDTDEKIYYLLRCDEAMDDCPLFPLVHEWPRDCELHEPRDGSLPSKQNIRFRVTCPSAEGLWVTLASGDRKDLTKDSKGLWEADVNTGVSGDLTFWSKMAENTSEQVLLVYRVV</sequence>
<organism evidence="3 4">
    <name type="scientific">Branchiostoma lanceolatum</name>
    <name type="common">Common lancelet</name>
    <name type="synonym">Amphioxus lanceolatum</name>
    <dbReference type="NCBI Taxonomy" id="7740"/>
    <lineage>
        <taxon>Eukaryota</taxon>
        <taxon>Metazoa</taxon>
        <taxon>Chordata</taxon>
        <taxon>Cephalochordata</taxon>
        <taxon>Leptocardii</taxon>
        <taxon>Amphioxiformes</taxon>
        <taxon>Branchiostomatidae</taxon>
        <taxon>Branchiostoma</taxon>
    </lineage>
</organism>
<dbReference type="Gene3D" id="3.10.620.30">
    <property type="match status" value="1"/>
</dbReference>
<dbReference type="InterPro" id="IPR002931">
    <property type="entry name" value="Transglutaminase-like"/>
</dbReference>
<dbReference type="SUPFAM" id="SSF54001">
    <property type="entry name" value="Cysteine proteinases"/>
    <property type="match status" value="1"/>
</dbReference>
<evidence type="ECO:0000259" key="2">
    <source>
        <dbReference type="SMART" id="SM00460"/>
    </source>
</evidence>
<dbReference type="Pfam" id="PF01841">
    <property type="entry name" value="Transglut_core"/>
    <property type="match status" value="1"/>
</dbReference>
<gene>
    <name evidence="3" type="primary">KY</name>
    <name evidence="3" type="ORF">BLAG_LOCUS10237</name>
</gene>
<dbReference type="GO" id="GO:0005737">
    <property type="term" value="C:cytoplasm"/>
    <property type="evidence" value="ECO:0007669"/>
    <property type="project" value="TreeGrafter"/>
</dbReference>
<dbReference type="SMART" id="SM00460">
    <property type="entry name" value="TGc"/>
    <property type="match status" value="1"/>
</dbReference>
<dbReference type="PANTHER" id="PTHR46333">
    <property type="entry name" value="CYTOKINESIS PROTEIN 3"/>
    <property type="match status" value="1"/>
</dbReference>
<dbReference type="InterPro" id="IPR052557">
    <property type="entry name" value="CAP/Cytokinesis_protein"/>
</dbReference>
<reference evidence="3" key="1">
    <citation type="submission" date="2022-01" db="EMBL/GenBank/DDBJ databases">
        <authorList>
            <person name="Braso-Vives M."/>
        </authorList>
    </citation>
    <scope>NUCLEOTIDE SEQUENCE</scope>
</reference>
<protein>
    <submittedName>
        <fullName evidence="3">KY protein</fullName>
    </submittedName>
</protein>
<name>A0A8K0EHV5_BRALA</name>
<dbReference type="InterPro" id="IPR056564">
    <property type="entry name" value="Ig-like_KY"/>
</dbReference>
<feature type="domain" description="Transglutaminase-like" evidence="2">
    <location>
        <begin position="234"/>
        <end position="302"/>
    </location>
</feature>
<dbReference type="EMBL" id="OV696702">
    <property type="protein sequence ID" value="CAH1248980.1"/>
    <property type="molecule type" value="Genomic_DNA"/>
</dbReference>
<evidence type="ECO:0000256" key="1">
    <source>
        <dbReference type="SAM" id="MobiDB-lite"/>
    </source>
</evidence>
<evidence type="ECO:0000313" key="4">
    <source>
        <dbReference type="Proteomes" id="UP000838412"/>
    </source>
</evidence>
<feature type="region of interest" description="Disordered" evidence="1">
    <location>
        <begin position="54"/>
        <end position="75"/>
    </location>
</feature>
<dbReference type="Pfam" id="PF23265">
    <property type="entry name" value="Ig-like_KY"/>
    <property type="match status" value="5"/>
</dbReference>
<proteinExistence type="predicted"/>
<dbReference type="InterPro" id="IPR038765">
    <property type="entry name" value="Papain-like_cys_pep_sf"/>
</dbReference>
<dbReference type="OrthoDB" id="6129702at2759"/>
<feature type="region of interest" description="Disordered" evidence="1">
    <location>
        <begin position="1"/>
        <end position="27"/>
    </location>
</feature>
<evidence type="ECO:0000313" key="3">
    <source>
        <dbReference type="EMBL" id="CAH1248980.1"/>
    </source>
</evidence>
<dbReference type="PANTHER" id="PTHR46333:SF2">
    <property type="entry name" value="CYTOKINESIS PROTEIN 3"/>
    <property type="match status" value="1"/>
</dbReference>
<dbReference type="Proteomes" id="UP000838412">
    <property type="component" value="Chromosome 17"/>
</dbReference>
<accession>A0A8K0EHV5</accession>
<keyword evidence="4" id="KW-1185">Reference proteome</keyword>
<dbReference type="AlphaFoldDB" id="A0A8K0EHV5"/>